<dbReference type="GO" id="GO:0016787">
    <property type="term" value="F:hydrolase activity"/>
    <property type="evidence" value="ECO:0007669"/>
    <property type="project" value="UniProtKB-KW"/>
</dbReference>
<evidence type="ECO:0000313" key="10">
    <source>
        <dbReference type="EMBL" id="MDR6333012.1"/>
    </source>
</evidence>
<comment type="similarity">
    <text evidence="7">Belongs to the PINc/VapC protein family.</text>
</comment>
<dbReference type="GO" id="GO:0003677">
    <property type="term" value="F:DNA binding"/>
    <property type="evidence" value="ECO:0007669"/>
    <property type="project" value="UniProtKB-KW"/>
</dbReference>
<feature type="domain" description="PIN" evidence="8">
    <location>
        <begin position="4"/>
        <end position="120"/>
    </location>
</feature>
<name>A0A9W6CID4_XANFL</name>
<dbReference type="RefSeq" id="WP_281805788.1">
    <property type="nucleotide sequence ID" value="NZ_BSDO01000001.1"/>
</dbReference>
<dbReference type="EMBL" id="JAVDPY010000002">
    <property type="protein sequence ID" value="MDR6333012.1"/>
    <property type="molecule type" value="Genomic_DNA"/>
</dbReference>
<dbReference type="SUPFAM" id="SSF88723">
    <property type="entry name" value="PIN domain-like"/>
    <property type="match status" value="1"/>
</dbReference>
<dbReference type="GeneID" id="95761757"/>
<reference evidence="10 12" key="2">
    <citation type="submission" date="2023-07" db="EMBL/GenBank/DDBJ databases">
        <title>Genomic Encyclopedia of Type Strains, Phase IV (KMG-IV): sequencing the most valuable type-strain genomes for metagenomic binning, comparative biology and taxonomic classification.</title>
        <authorList>
            <person name="Goeker M."/>
        </authorList>
    </citation>
    <scope>NUCLEOTIDE SEQUENCE [LARGE SCALE GENOMIC DNA]</scope>
    <source>
        <strain evidence="10 12">DSM 338</strain>
    </source>
</reference>
<evidence type="ECO:0000313" key="11">
    <source>
        <dbReference type="Proteomes" id="UP001144397"/>
    </source>
</evidence>
<dbReference type="InterPro" id="IPR002716">
    <property type="entry name" value="PIN_dom"/>
</dbReference>
<evidence type="ECO:0000256" key="3">
    <source>
        <dbReference type="ARBA" id="ARBA00022722"/>
    </source>
</evidence>
<reference evidence="9" key="1">
    <citation type="submission" date="2022-12" db="EMBL/GenBank/DDBJ databases">
        <title>Reference genome sequencing for broad-spectrum identification of bacterial and archaeal isolates by mass spectrometry.</title>
        <authorList>
            <person name="Sekiguchi Y."/>
            <person name="Tourlousse D.M."/>
        </authorList>
    </citation>
    <scope>NUCLEOTIDE SEQUENCE</scope>
    <source>
        <strain evidence="9">301</strain>
    </source>
</reference>
<evidence type="ECO:0000256" key="1">
    <source>
        <dbReference type="ARBA" id="ARBA00001946"/>
    </source>
</evidence>
<keyword evidence="12" id="KW-1185">Reference proteome</keyword>
<sequence length="135" mass="15047">MGTVFIDSNILLDVLTEDPKWFGWSSAALAEAADRNRLVINAIVYAEVSVRFSRIEDLEAALPAHLIEREAIPFEAAFLAGKCFQTYRRRGGARTSPLPDFFIGAHAAVAGYDLMTRDIGRYKTYFPQLTILHPA</sequence>
<keyword evidence="3" id="KW-0540">Nuclease</keyword>
<proteinExistence type="inferred from homology"/>
<evidence type="ECO:0000256" key="5">
    <source>
        <dbReference type="ARBA" id="ARBA00022801"/>
    </source>
</evidence>
<keyword evidence="4" id="KW-0479">Metal-binding</keyword>
<dbReference type="GO" id="GO:0004518">
    <property type="term" value="F:nuclease activity"/>
    <property type="evidence" value="ECO:0007669"/>
    <property type="project" value="UniProtKB-KW"/>
</dbReference>
<dbReference type="PANTHER" id="PTHR33653">
    <property type="entry name" value="RIBONUCLEASE VAPC2"/>
    <property type="match status" value="1"/>
</dbReference>
<keyword evidence="2" id="KW-1277">Toxin-antitoxin system</keyword>
<organism evidence="9 11">
    <name type="scientific">Xanthobacter flavus</name>
    <dbReference type="NCBI Taxonomy" id="281"/>
    <lineage>
        <taxon>Bacteria</taxon>
        <taxon>Pseudomonadati</taxon>
        <taxon>Pseudomonadota</taxon>
        <taxon>Alphaproteobacteria</taxon>
        <taxon>Hyphomicrobiales</taxon>
        <taxon>Xanthobacteraceae</taxon>
        <taxon>Xanthobacter</taxon>
    </lineage>
</organism>
<dbReference type="EMBL" id="BSDO01000001">
    <property type="protein sequence ID" value="GLI21289.1"/>
    <property type="molecule type" value="Genomic_DNA"/>
</dbReference>
<gene>
    <name evidence="10" type="ORF">GGQ86_001476</name>
    <name evidence="9" type="ORF">XFLAVUS301_09630</name>
</gene>
<accession>A0A9W6CID4</accession>
<keyword evidence="6" id="KW-0460">Magnesium</keyword>
<protein>
    <submittedName>
        <fullName evidence="9">DNA-binding protein</fullName>
    </submittedName>
</protein>
<evidence type="ECO:0000256" key="4">
    <source>
        <dbReference type="ARBA" id="ARBA00022723"/>
    </source>
</evidence>
<evidence type="ECO:0000256" key="7">
    <source>
        <dbReference type="ARBA" id="ARBA00038093"/>
    </source>
</evidence>
<dbReference type="Gene3D" id="3.40.50.1010">
    <property type="entry name" value="5'-nuclease"/>
    <property type="match status" value="1"/>
</dbReference>
<evidence type="ECO:0000313" key="12">
    <source>
        <dbReference type="Proteomes" id="UP001245370"/>
    </source>
</evidence>
<dbReference type="InterPro" id="IPR050556">
    <property type="entry name" value="Type_II_TA_system_RNase"/>
</dbReference>
<evidence type="ECO:0000256" key="2">
    <source>
        <dbReference type="ARBA" id="ARBA00022649"/>
    </source>
</evidence>
<dbReference type="AlphaFoldDB" id="A0A9W6CID4"/>
<keyword evidence="5" id="KW-0378">Hydrolase</keyword>
<dbReference type="Proteomes" id="UP001144397">
    <property type="component" value="Unassembled WGS sequence"/>
</dbReference>
<dbReference type="GO" id="GO:0046872">
    <property type="term" value="F:metal ion binding"/>
    <property type="evidence" value="ECO:0007669"/>
    <property type="project" value="UniProtKB-KW"/>
</dbReference>
<evidence type="ECO:0000259" key="8">
    <source>
        <dbReference type="Pfam" id="PF01850"/>
    </source>
</evidence>
<dbReference type="Pfam" id="PF01850">
    <property type="entry name" value="PIN"/>
    <property type="match status" value="1"/>
</dbReference>
<comment type="caution">
    <text evidence="9">The sequence shown here is derived from an EMBL/GenBank/DDBJ whole genome shotgun (WGS) entry which is preliminary data.</text>
</comment>
<dbReference type="PANTHER" id="PTHR33653:SF1">
    <property type="entry name" value="RIBONUCLEASE VAPC2"/>
    <property type="match status" value="1"/>
</dbReference>
<dbReference type="Proteomes" id="UP001245370">
    <property type="component" value="Unassembled WGS sequence"/>
</dbReference>
<keyword evidence="9" id="KW-0238">DNA-binding</keyword>
<dbReference type="InterPro" id="IPR029060">
    <property type="entry name" value="PIN-like_dom_sf"/>
</dbReference>
<evidence type="ECO:0000256" key="6">
    <source>
        <dbReference type="ARBA" id="ARBA00022842"/>
    </source>
</evidence>
<evidence type="ECO:0000313" key="9">
    <source>
        <dbReference type="EMBL" id="GLI21289.1"/>
    </source>
</evidence>
<comment type="cofactor">
    <cofactor evidence="1">
        <name>Mg(2+)</name>
        <dbReference type="ChEBI" id="CHEBI:18420"/>
    </cofactor>
</comment>